<dbReference type="PROSITE" id="PS51257">
    <property type="entry name" value="PROKAR_LIPOPROTEIN"/>
    <property type="match status" value="1"/>
</dbReference>
<feature type="chain" id="PRO_5036465019" description="CUB domain-containing protein" evidence="2">
    <location>
        <begin position="23"/>
        <end position="249"/>
    </location>
</feature>
<organism evidence="3 4">
    <name type="scientific">Magallana gigas</name>
    <name type="common">Pacific oyster</name>
    <name type="synonym">Crassostrea gigas</name>
    <dbReference type="NCBI Taxonomy" id="29159"/>
    <lineage>
        <taxon>Eukaryota</taxon>
        <taxon>Metazoa</taxon>
        <taxon>Spiralia</taxon>
        <taxon>Lophotrochozoa</taxon>
        <taxon>Mollusca</taxon>
        <taxon>Bivalvia</taxon>
        <taxon>Autobranchia</taxon>
        <taxon>Pteriomorphia</taxon>
        <taxon>Ostreida</taxon>
        <taxon>Ostreoidea</taxon>
        <taxon>Ostreidae</taxon>
        <taxon>Magallana</taxon>
    </lineage>
</organism>
<evidence type="ECO:0000313" key="3">
    <source>
        <dbReference type="EnsemblMetazoa" id="G29622.1:cds"/>
    </source>
</evidence>
<dbReference type="Proteomes" id="UP000005408">
    <property type="component" value="Unassembled WGS sequence"/>
</dbReference>
<evidence type="ECO:0000313" key="4">
    <source>
        <dbReference type="Proteomes" id="UP000005408"/>
    </source>
</evidence>
<proteinExistence type="predicted"/>
<evidence type="ECO:0000256" key="1">
    <source>
        <dbReference type="SAM" id="Phobius"/>
    </source>
</evidence>
<evidence type="ECO:0008006" key="5">
    <source>
        <dbReference type="Google" id="ProtNLM"/>
    </source>
</evidence>
<reference evidence="3" key="1">
    <citation type="submission" date="2022-08" db="UniProtKB">
        <authorList>
            <consortium name="EnsemblMetazoa"/>
        </authorList>
    </citation>
    <scope>IDENTIFICATION</scope>
    <source>
        <strain evidence="3">05x7-T-G4-1.051#20</strain>
    </source>
</reference>
<accession>A0A8W8LRB9</accession>
<keyword evidence="1" id="KW-1133">Transmembrane helix</keyword>
<sequence>MKISNIVLVIGIWYSCASRTDSINSSVTYFYGFKCYFGHQQLTDNSLVFLQYDGTPILCDEISFLAAQGDRYQLCFTPVYYHDPYCQIFIEYLSYETGDILQILECQDNHTITWCSGGTSTVNVRIKMTSSVRQWTVARVKIKLEAKPRPTAKVSGLYKEYGIPSWCFVIFGVGGLVFLLIVIMIVVVKHTGARRWVNKTFNAGEAATSNSDLPPTYQEATNSRPTCSLYIREPLPPKYTDIFSDTQRS</sequence>
<keyword evidence="1" id="KW-0472">Membrane</keyword>
<dbReference type="AlphaFoldDB" id="A0A8W8LRB9"/>
<name>A0A8W8LRB9_MAGGI</name>
<dbReference type="EnsemblMetazoa" id="G29622.1">
    <property type="protein sequence ID" value="G29622.1:cds"/>
    <property type="gene ID" value="G29622"/>
</dbReference>
<keyword evidence="2" id="KW-0732">Signal</keyword>
<protein>
    <recommendedName>
        <fullName evidence="5">CUB domain-containing protein</fullName>
    </recommendedName>
</protein>
<feature type="signal peptide" evidence="2">
    <location>
        <begin position="1"/>
        <end position="22"/>
    </location>
</feature>
<feature type="transmembrane region" description="Helical" evidence="1">
    <location>
        <begin position="163"/>
        <end position="188"/>
    </location>
</feature>
<evidence type="ECO:0000256" key="2">
    <source>
        <dbReference type="SAM" id="SignalP"/>
    </source>
</evidence>
<keyword evidence="4" id="KW-1185">Reference proteome</keyword>
<keyword evidence="1" id="KW-0812">Transmembrane</keyword>